<feature type="domain" description="AAA+ ATPase" evidence="10">
    <location>
        <begin position="165"/>
        <end position="347"/>
    </location>
</feature>
<dbReference type="PANTHER" id="PTHR15184">
    <property type="entry name" value="ATP SYNTHASE"/>
    <property type="match status" value="1"/>
</dbReference>
<dbReference type="InterPro" id="IPR050053">
    <property type="entry name" value="ATPase_alpha/beta_chains"/>
</dbReference>
<keyword evidence="6" id="KW-0653">Protein transport</keyword>
<dbReference type="PROSITE" id="PS00152">
    <property type="entry name" value="ATPASE_ALPHA_BETA"/>
    <property type="match status" value="1"/>
</dbReference>
<dbReference type="KEGG" id="ahel:Q31a_55080"/>
<dbReference type="Gene3D" id="3.40.50.12240">
    <property type="match status" value="1"/>
</dbReference>
<evidence type="ECO:0000256" key="9">
    <source>
        <dbReference type="SAM" id="MobiDB-lite"/>
    </source>
</evidence>
<keyword evidence="12" id="KW-1185">Reference proteome</keyword>
<keyword evidence="4" id="KW-0547">Nucleotide-binding</keyword>
<evidence type="ECO:0000256" key="1">
    <source>
        <dbReference type="ARBA" id="ARBA00004496"/>
    </source>
</evidence>
<keyword evidence="3" id="KW-0963">Cytoplasm</keyword>
<feature type="region of interest" description="Disordered" evidence="9">
    <location>
        <begin position="446"/>
        <end position="474"/>
    </location>
</feature>
<dbReference type="SMART" id="SM00382">
    <property type="entry name" value="AAA"/>
    <property type="match status" value="1"/>
</dbReference>
<evidence type="ECO:0000313" key="11">
    <source>
        <dbReference type="EMBL" id="QDV27121.1"/>
    </source>
</evidence>
<evidence type="ECO:0000313" key="12">
    <source>
        <dbReference type="Proteomes" id="UP000318017"/>
    </source>
</evidence>
<evidence type="ECO:0000256" key="4">
    <source>
        <dbReference type="ARBA" id="ARBA00022741"/>
    </source>
</evidence>
<keyword evidence="7" id="KW-1278">Translocase</keyword>
<evidence type="ECO:0000256" key="6">
    <source>
        <dbReference type="ARBA" id="ARBA00022927"/>
    </source>
</evidence>
<dbReference type="InterPro" id="IPR040627">
    <property type="entry name" value="T3SS_ATPase_C"/>
</dbReference>
<dbReference type="InterPro" id="IPR000194">
    <property type="entry name" value="ATPase_F1/V1/A1_a/bsu_nucl-bd"/>
</dbReference>
<comment type="subcellular location">
    <subcellularLocation>
        <location evidence="1">Cytoplasm</location>
    </subcellularLocation>
</comment>
<gene>
    <name evidence="11" type="primary">fliI</name>
    <name evidence="11" type="ORF">Q31a_55080</name>
</gene>
<dbReference type="NCBIfam" id="TIGR01026">
    <property type="entry name" value="fliI_yscN"/>
    <property type="match status" value="1"/>
</dbReference>
<comment type="catalytic activity">
    <reaction evidence="8">
        <text>ATP + H2O + cellular proteinSide 1 = ADP + phosphate + cellular proteinSide 2.</text>
        <dbReference type="EC" id="7.4.2.8"/>
    </reaction>
</comment>
<dbReference type="Pfam" id="PF18269">
    <property type="entry name" value="T3SS_ATPase_C"/>
    <property type="match status" value="1"/>
</dbReference>
<evidence type="ECO:0000256" key="3">
    <source>
        <dbReference type="ARBA" id="ARBA00022490"/>
    </source>
</evidence>
<dbReference type="GO" id="GO:0008564">
    <property type="term" value="F:protein-exporting ATPase activity"/>
    <property type="evidence" value="ECO:0007669"/>
    <property type="project" value="UniProtKB-EC"/>
</dbReference>
<sequence>MKPLPPPPEHVDLSRLLGSLDRALPSAIEGSIWSVGRNAIEAVSLPVPMGSVCSILRRNRSPIPAEVIGFSGSTTLLAPLDGAEGITSGDRVRFVESNSTVRVGEGLIGRVIDAAGKPIDDLGELTASAKAPLDAEPISAMKRPPIDDILTTGVRSIDSLLTLGRGQRIGIFAGSGVGKSTLLGMMARGTDAEVVVIGLVGERGREVQEYLQRELDPATRKKCVTVVATSDQPALRRVQAAMTATAIAEYFRDEGKHVLLMMDSVTRFAMAQREIGLASGEAPTTRGYPPSVFSMLPRLVERSGTGPTGSITGIYTVLVEGDDTNEPISDTLRGLLDGHFVLSRDIAQQGRYPALDILKSLSRLQHHLASAEQQAGSAAVRQMLARYRENEDLINIGAYQRGSNPQVDRAIALKPLIDQFLAQKARDKCEWQATLLALQQLASQASVPTAPPTAARQPNAPAALSSPASAPAPQ</sequence>
<dbReference type="OrthoDB" id="9802718at2"/>
<dbReference type="InterPro" id="IPR003593">
    <property type="entry name" value="AAA+_ATPase"/>
</dbReference>
<evidence type="ECO:0000256" key="2">
    <source>
        <dbReference type="ARBA" id="ARBA00022448"/>
    </source>
</evidence>
<dbReference type="GO" id="GO:0005737">
    <property type="term" value="C:cytoplasm"/>
    <property type="evidence" value="ECO:0007669"/>
    <property type="project" value="UniProtKB-SubCell"/>
</dbReference>
<dbReference type="InterPro" id="IPR020003">
    <property type="entry name" value="ATPase_a/bsu_AS"/>
</dbReference>
<reference evidence="11 12" key="1">
    <citation type="submission" date="2019-02" db="EMBL/GenBank/DDBJ databases">
        <title>Deep-cultivation of Planctomycetes and their phenomic and genomic characterization uncovers novel biology.</title>
        <authorList>
            <person name="Wiegand S."/>
            <person name="Jogler M."/>
            <person name="Boedeker C."/>
            <person name="Pinto D."/>
            <person name="Vollmers J."/>
            <person name="Rivas-Marin E."/>
            <person name="Kohn T."/>
            <person name="Peeters S.H."/>
            <person name="Heuer A."/>
            <person name="Rast P."/>
            <person name="Oberbeckmann S."/>
            <person name="Bunk B."/>
            <person name="Jeske O."/>
            <person name="Meyerdierks A."/>
            <person name="Storesund J.E."/>
            <person name="Kallscheuer N."/>
            <person name="Luecker S."/>
            <person name="Lage O.M."/>
            <person name="Pohl T."/>
            <person name="Merkel B.J."/>
            <person name="Hornburger P."/>
            <person name="Mueller R.-W."/>
            <person name="Bruemmer F."/>
            <person name="Labrenz M."/>
            <person name="Spormann A.M."/>
            <person name="Op den Camp H."/>
            <person name="Overmann J."/>
            <person name="Amann R."/>
            <person name="Jetten M.S.M."/>
            <person name="Mascher T."/>
            <person name="Medema M.H."/>
            <person name="Devos D.P."/>
            <person name="Kaster A.-K."/>
            <person name="Ovreas L."/>
            <person name="Rohde M."/>
            <person name="Galperin M.Y."/>
            <person name="Jogler C."/>
        </authorList>
    </citation>
    <scope>NUCLEOTIDE SEQUENCE [LARGE SCALE GENOMIC DNA]</scope>
    <source>
        <strain evidence="11 12">Q31a</strain>
    </source>
</reference>
<evidence type="ECO:0000259" key="10">
    <source>
        <dbReference type="SMART" id="SM00382"/>
    </source>
</evidence>
<dbReference type="GO" id="GO:0016887">
    <property type="term" value="F:ATP hydrolysis activity"/>
    <property type="evidence" value="ECO:0007669"/>
    <property type="project" value="InterPro"/>
</dbReference>
<dbReference type="EMBL" id="CP036298">
    <property type="protein sequence ID" value="QDV27121.1"/>
    <property type="molecule type" value="Genomic_DNA"/>
</dbReference>
<protein>
    <submittedName>
        <fullName evidence="11">Flagellum-specific ATP synthase</fullName>
    </submittedName>
</protein>
<evidence type="ECO:0000256" key="7">
    <source>
        <dbReference type="ARBA" id="ARBA00022967"/>
    </source>
</evidence>
<accession>A0A518GEU3</accession>
<dbReference type="GO" id="GO:0030257">
    <property type="term" value="C:type III protein secretion system complex"/>
    <property type="evidence" value="ECO:0007669"/>
    <property type="project" value="InterPro"/>
</dbReference>
<dbReference type="CDD" id="cd01136">
    <property type="entry name" value="ATPase_flagellum-secretory_path_III"/>
    <property type="match status" value="1"/>
</dbReference>
<name>A0A518GEU3_9BACT</name>
<dbReference type="InterPro" id="IPR005714">
    <property type="entry name" value="ATPase_T3SS_FliI/YscN"/>
</dbReference>
<evidence type="ECO:0000256" key="5">
    <source>
        <dbReference type="ARBA" id="ARBA00022840"/>
    </source>
</evidence>
<dbReference type="FunFam" id="3.40.50.12240:FF:000002">
    <property type="entry name" value="Flagellum-specific ATP synthase FliI"/>
    <property type="match status" value="1"/>
</dbReference>
<dbReference type="SUPFAM" id="SSF52540">
    <property type="entry name" value="P-loop containing nucleoside triphosphate hydrolases"/>
    <property type="match status" value="1"/>
</dbReference>
<dbReference type="RefSeq" id="WP_145084018.1">
    <property type="nucleotide sequence ID" value="NZ_CP036298.1"/>
</dbReference>
<dbReference type="PANTHER" id="PTHR15184:SF9">
    <property type="entry name" value="SPI-1 TYPE 3 SECRETION SYSTEM ATPASE"/>
    <property type="match status" value="1"/>
</dbReference>
<keyword evidence="2" id="KW-0813">Transport</keyword>
<dbReference type="Pfam" id="PF00006">
    <property type="entry name" value="ATP-synt_ab"/>
    <property type="match status" value="1"/>
</dbReference>
<dbReference type="InterPro" id="IPR027417">
    <property type="entry name" value="P-loop_NTPase"/>
</dbReference>
<dbReference type="AlphaFoldDB" id="A0A518GEU3"/>
<dbReference type="Proteomes" id="UP000318017">
    <property type="component" value="Chromosome"/>
</dbReference>
<dbReference type="GO" id="GO:0030254">
    <property type="term" value="P:protein secretion by the type III secretion system"/>
    <property type="evidence" value="ECO:0007669"/>
    <property type="project" value="InterPro"/>
</dbReference>
<dbReference type="GO" id="GO:0046933">
    <property type="term" value="F:proton-transporting ATP synthase activity, rotational mechanism"/>
    <property type="evidence" value="ECO:0007669"/>
    <property type="project" value="TreeGrafter"/>
</dbReference>
<dbReference type="GO" id="GO:0005524">
    <property type="term" value="F:ATP binding"/>
    <property type="evidence" value="ECO:0007669"/>
    <property type="project" value="UniProtKB-KW"/>
</dbReference>
<evidence type="ECO:0000256" key="8">
    <source>
        <dbReference type="ARBA" id="ARBA00034006"/>
    </source>
</evidence>
<keyword evidence="5" id="KW-0067">ATP-binding</keyword>
<proteinExistence type="predicted"/>
<feature type="compositionally biased region" description="Low complexity" evidence="9">
    <location>
        <begin position="458"/>
        <end position="474"/>
    </location>
</feature>
<organism evidence="11 12">
    <name type="scientific">Aureliella helgolandensis</name>
    <dbReference type="NCBI Taxonomy" id="2527968"/>
    <lineage>
        <taxon>Bacteria</taxon>
        <taxon>Pseudomonadati</taxon>
        <taxon>Planctomycetota</taxon>
        <taxon>Planctomycetia</taxon>
        <taxon>Pirellulales</taxon>
        <taxon>Pirellulaceae</taxon>
        <taxon>Aureliella</taxon>
    </lineage>
</organism>